<dbReference type="SUPFAM" id="SSF56436">
    <property type="entry name" value="C-type lectin-like"/>
    <property type="match status" value="1"/>
</dbReference>
<comment type="caution">
    <text evidence="2">The sequence shown here is derived from an EMBL/GenBank/DDBJ whole genome shotgun (WGS) entry which is preliminary data.</text>
</comment>
<reference evidence="2" key="1">
    <citation type="submission" date="2019-03" db="EMBL/GenBank/DDBJ databases">
        <title>Improved annotation for the trematode Fasciola hepatica.</title>
        <authorList>
            <person name="Choi Y.-J."/>
            <person name="Martin J."/>
            <person name="Mitreva M."/>
        </authorList>
    </citation>
    <scope>NUCLEOTIDE SEQUENCE [LARGE SCALE GENOMIC DNA]</scope>
</reference>
<protein>
    <submittedName>
        <fullName evidence="2">Uncharacterized protein</fullName>
    </submittedName>
</protein>
<dbReference type="AlphaFoldDB" id="A0A4E0RVU1"/>
<evidence type="ECO:0000313" key="3">
    <source>
        <dbReference type="Proteomes" id="UP000230066"/>
    </source>
</evidence>
<accession>A0A4E0RVU1</accession>
<evidence type="ECO:0000256" key="1">
    <source>
        <dbReference type="SAM" id="SignalP"/>
    </source>
</evidence>
<feature type="chain" id="PRO_5020038178" evidence="1">
    <location>
        <begin position="18"/>
        <end position="209"/>
    </location>
</feature>
<evidence type="ECO:0000313" key="2">
    <source>
        <dbReference type="EMBL" id="THD25487.1"/>
    </source>
</evidence>
<keyword evidence="1" id="KW-0732">Signal</keyword>
<dbReference type="Proteomes" id="UP000230066">
    <property type="component" value="Unassembled WGS sequence"/>
</dbReference>
<sequence>MHMYIFILLVLPDLVWMHQSPFSCPSGFNIIENATCVLLVEQKVGFCGAHQYCESEGTSRGLRMFVPGEKMKEIESILPSESIVHTGITALLSDKRDTKIKWRSGDPGSGKRAIELPNAVKYNLTGKEAHISSRYVLGYMNDHYVVGEQYGNQSTHVVCEISNCTLSVGVESFSLNWPAEAKPTYFEDDYIAGCFKITEEDTLMKCCLK</sequence>
<name>A0A4E0RVU1_FASHE</name>
<dbReference type="InterPro" id="IPR016187">
    <property type="entry name" value="CTDL_fold"/>
</dbReference>
<proteinExistence type="predicted"/>
<dbReference type="EMBL" id="JXXN02001121">
    <property type="protein sequence ID" value="THD25487.1"/>
    <property type="molecule type" value="Genomic_DNA"/>
</dbReference>
<keyword evidence="3" id="KW-1185">Reference proteome</keyword>
<feature type="signal peptide" evidence="1">
    <location>
        <begin position="1"/>
        <end position="17"/>
    </location>
</feature>
<organism evidence="2 3">
    <name type="scientific">Fasciola hepatica</name>
    <name type="common">Liver fluke</name>
    <dbReference type="NCBI Taxonomy" id="6192"/>
    <lineage>
        <taxon>Eukaryota</taxon>
        <taxon>Metazoa</taxon>
        <taxon>Spiralia</taxon>
        <taxon>Lophotrochozoa</taxon>
        <taxon>Platyhelminthes</taxon>
        <taxon>Trematoda</taxon>
        <taxon>Digenea</taxon>
        <taxon>Plagiorchiida</taxon>
        <taxon>Echinostomata</taxon>
        <taxon>Echinostomatoidea</taxon>
        <taxon>Fasciolidae</taxon>
        <taxon>Fasciola</taxon>
    </lineage>
</organism>
<gene>
    <name evidence="2" type="ORF">D915_003660</name>
</gene>